<keyword evidence="3 6" id="KW-0812">Transmembrane</keyword>
<dbReference type="Pfam" id="PF00581">
    <property type="entry name" value="Rhodanese"/>
    <property type="match status" value="1"/>
</dbReference>
<evidence type="ECO:0000313" key="8">
    <source>
        <dbReference type="EMBL" id="HEC05547.1"/>
    </source>
</evidence>
<reference evidence="8" key="1">
    <citation type="journal article" date="2020" name="mSystems">
        <title>Genome- and Community-Level Interaction Insights into Carbon Utilization and Element Cycling Functions of Hydrothermarchaeota in Hydrothermal Sediment.</title>
        <authorList>
            <person name="Zhou Z."/>
            <person name="Liu Y."/>
            <person name="Xu W."/>
            <person name="Pan J."/>
            <person name="Luo Z.H."/>
            <person name="Li M."/>
        </authorList>
    </citation>
    <scope>NUCLEOTIDE SEQUENCE [LARGE SCALE GENOMIC DNA]</scope>
    <source>
        <strain evidence="8">HyVt-458</strain>
    </source>
</reference>
<accession>A0A831RUV8</accession>
<comment type="similarity">
    <text evidence="6">Belongs to the TVP38/TMEM64 family.</text>
</comment>
<dbReference type="SUPFAM" id="SSF52821">
    <property type="entry name" value="Rhodanese/Cell cycle control phosphatase"/>
    <property type="match status" value="1"/>
</dbReference>
<sequence>MNHRLLRWLLLVVIGAGIVLAVIYRDRFDAQALTLWVDQAGNAGPLLFMAVYAVATVLFLPGSVLTLAGGALFGPVLGTFYNLTGATMGAALAFLVARYLASDWVEKKTAGRLQQLKQGVEQEGWRFVAFVRLVPLFPFNLLNYALGLTRLKFSHYVIASYVFMLPGAFAYTYLGYAGREAIAGGEAVVQKGLLALGLLAMVAFLPRLVSWFRRDNRLSLEALKQQLDSDNGLLLLDVRSTKDFNGELGHVNAALNIPLEELAQHIGDLSAYRERPVAIICTTDRKSKKAARLLNKAGFSDVRVVAGGMTQWNQYNWPIEHDGPH</sequence>
<feature type="transmembrane region" description="Helical" evidence="6">
    <location>
        <begin position="158"/>
        <end position="176"/>
    </location>
</feature>
<dbReference type="Pfam" id="PF09335">
    <property type="entry name" value="VTT_dom"/>
    <property type="match status" value="1"/>
</dbReference>
<evidence type="ECO:0000256" key="6">
    <source>
        <dbReference type="RuleBase" id="RU366058"/>
    </source>
</evidence>
<gene>
    <name evidence="8" type="ORF">ENJ12_01730</name>
</gene>
<dbReference type="PANTHER" id="PTHR12677">
    <property type="entry name" value="GOLGI APPARATUS MEMBRANE PROTEIN TVP38-RELATED"/>
    <property type="match status" value="1"/>
</dbReference>
<comment type="caution">
    <text evidence="8">The sequence shown here is derived from an EMBL/GenBank/DDBJ whole genome shotgun (WGS) entry which is preliminary data.</text>
</comment>
<evidence type="ECO:0000256" key="5">
    <source>
        <dbReference type="ARBA" id="ARBA00023136"/>
    </source>
</evidence>
<dbReference type="Proteomes" id="UP000886339">
    <property type="component" value="Unassembled WGS sequence"/>
</dbReference>
<proteinExistence type="inferred from homology"/>
<dbReference type="InterPro" id="IPR001763">
    <property type="entry name" value="Rhodanese-like_dom"/>
</dbReference>
<evidence type="ECO:0000259" key="7">
    <source>
        <dbReference type="PROSITE" id="PS50206"/>
    </source>
</evidence>
<feature type="transmembrane region" description="Helical" evidence="6">
    <location>
        <begin position="45"/>
        <end position="68"/>
    </location>
</feature>
<dbReference type="PROSITE" id="PS50206">
    <property type="entry name" value="RHODANESE_3"/>
    <property type="match status" value="1"/>
</dbReference>
<keyword evidence="5 6" id="KW-0472">Membrane</keyword>
<evidence type="ECO:0000256" key="4">
    <source>
        <dbReference type="ARBA" id="ARBA00022989"/>
    </source>
</evidence>
<feature type="domain" description="Rhodanese" evidence="7">
    <location>
        <begin position="229"/>
        <end position="320"/>
    </location>
</feature>
<dbReference type="EMBL" id="DRLF01000068">
    <property type="protein sequence ID" value="HEC05547.1"/>
    <property type="molecule type" value="Genomic_DNA"/>
</dbReference>
<dbReference type="PANTHER" id="PTHR12677:SF59">
    <property type="entry name" value="GOLGI APPARATUS MEMBRANE PROTEIN TVP38-RELATED"/>
    <property type="match status" value="1"/>
</dbReference>
<dbReference type="GO" id="GO:0005886">
    <property type="term" value="C:plasma membrane"/>
    <property type="evidence" value="ECO:0007669"/>
    <property type="project" value="UniProtKB-SubCell"/>
</dbReference>
<dbReference type="SMART" id="SM00450">
    <property type="entry name" value="RHOD"/>
    <property type="match status" value="1"/>
</dbReference>
<protein>
    <recommendedName>
        <fullName evidence="6">TVP38/TMEM64 family membrane protein</fullName>
    </recommendedName>
</protein>
<dbReference type="AlphaFoldDB" id="A0A831RUV8"/>
<dbReference type="InterPro" id="IPR036873">
    <property type="entry name" value="Rhodanese-like_dom_sf"/>
</dbReference>
<feature type="transmembrane region" description="Helical" evidence="6">
    <location>
        <begin position="80"/>
        <end position="101"/>
    </location>
</feature>
<feature type="transmembrane region" description="Helical" evidence="6">
    <location>
        <begin position="188"/>
        <end position="209"/>
    </location>
</feature>
<evidence type="ECO:0000256" key="2">
    <source>
        <dbReference type="ARBA" id="ARBA00022475"/>
    </source>
</evidence>
<dbReference type="InterPro" id="IPR032816">
    <property type="entry name" value="VTT_dom"/>
</dbReference>
<name>A0A831RUV8_9GAMM</name>
<dbReference type="Gene3D" id="3.40.250.10">
    <property type="entry name" value="Rhodanese-like domain"/>
    <property type="match status" value="1"/>
</dbReference>
<dbReference type="CDD" id="cd00158">
    <property type="entry name" value="RHOD"/>
    <property type="match status" value="1"/>
</dbReference>
<evidence type="ECO:0000256" key="1">
    <source>
        <dbReference type="ARBA" id="ARBA00004651"/>
    </source>
</evidence>
<dbReference type="InterPro" id="IPR015414">
    <property type="entry name" value="TMEM64"/>
</dbReference>
<evidence type="ECO:0000256" key="3">
    <source>
        <dbReference type="ARBA" id="ARBA00022692"/>
    </source>
</evidence>
<comment type="subcellular location">
    <subcellularLocation>
        <location evidence="1 6">Cell membrane</location>
        <topology evidence="1 6">Multi-pass membrane protein</topology>
    </subcellularLocation>
</comment>
<feature type="transmembrane region" description="Helical" evidence="6">
    <location>
        <begin position="125"/>
        <end position="146"/>
    </location>
</feature>
<keyword evidence="4 6" id="KW-1133">Transmembrane helix</keyword>
<keyword evidence="2 6" id="KW-1003">Cell membrane</keyword>
<organism evidence="8">
    <name type="scientific">Thiolapillus brandeum</name>
    <dbReference type="NCBI Taxonomy" id="1076588"/>
    <lineage>
        <taxon>Bacteria</taxon>
        <taxon>Pseudomonadati</taxon>
        <taxon>Pseudomonadota</taxon>
        <taxon>Gammaproteobacteria</taxon>
        <taxon>Chromatiales</taxon>
        <taxon>Sedimenticolaceae</taxon>
        <taxon>Thiolapillus</taxon>
    </lineage>
</organism>